<proteinExistence type="predicted"/>
<dbReference type="HOGENOM" id="CLU_2115610_0_0_2"/>
<dbReference type="KEGG" id="tvo:TVG1394373"/>
<gene>
    <name evidence="1" type="ORF">TVG1394373</name>
</gene>
<dbReference type="Proteomes" id="UP000001017">
    <property type="component" value="Chromosome"/>
</dbReference>
<organism evidence="1 2">
    <name type="scientific">Thermoplasma volcanium (strain ATCC 51530 / DSM 4299 / JCM 9571 / NBRC 15438 / GSS1)</name>
    <dbReference type="NCBI Taxonomy" id="273116"/>
    <lineage>
        <taxon>Archaea</taxon>
        <taxon>Methanobacteriati</taxon>
        <taxon>Thermoplasmatota</taxon>
        <taxon>Thermoplasmata</taxon>
        <taxon>Thermoplasmatales</taxon>
        <taxon>Thermoplasmataceae</taxon>
        <taxon>Thermoplasma</taxon>
    </lineage>
</organism>
<protein>
    <submittedName>
        <fullName evidence="1">Uncharacterized protein</fullName>
    </submittedName>
</protein>
<keyword evidence="2" id="KW-1185">Reference proteome</keyword>
<sequence>MCLVTELGEAKKCISIDESDIELIDSDEDLRYHFSVLFDTCQKYQDLLRQKAELESRYAAIKFSLYSALEDMKRVAIQISAMVEDAKMKDIDVPEGVIKQAVYLIDRYMVIRED</sequence>
<dbReference type="PaxDb" id="273116-14325588"/>
<reference evidence="1 2" key="1">
    <citation type="journal article" date="1999" name="Proc. Jpn. Acad.">
        <title>Determination of the complete genomic DNA sequence of Thermoplasma volvanium GSS1.</title>
        <authorList>
            <person name="Kawashima T."/>
            <person name="Yamamoto Y."/>
            <person name="Aramaki H."/>
            <person name="Nunoshiba T."/>
            <person name="Kawamoto T."/>
            <person name="Watanabe K."/>
            <person name="Yamazaki M."/>
            <person name="Kanehori K."/>
            <person name="Amano N."/>
            <person name="Ohya Y."/>
            <person name="Makino K."/>
            <person name="Suzuki M."/>
        </authorList>
    </citation>
    <scope>NUCLEOTIDE SEQUENCE [LARGE SCALE GENOMIC DNA]</scope>
    <source>
        <strain evidence="2">ATCC 51530 / DSM 4299 / JCM 9571 / NBRC 15438 / GSS1</strain>
    </source>
</reference>
<name>Q978R6_THEVO</name>
<reference evidence="1 2" key="2">
    <citation type="journal article" date="2000" name="Proc. Natl. Acad. Sci. U.S.A.">
        <title>Archaeal adaptation to higher temperatures revealed by genomic sequence of Thermoplasma volcanium.</title>
        <authorList>
            <person name="Kawashima T."/>
            <person name="Amano N."/>
            <person name="Koike H."/>
            <person name="Makino S."/>
            <person name="Higuchi S."/>
            <person name="Kawashima-Ohya Y."/>
            <person name="Watanabe K."/>
            <person name="Yamazaki M."/>
            <person name="Kanehori K."/>
            <person name="Kawamoto T."/>
            <person name="Nunoshiba T."/>
            <person name="Yamamoto Y."/>
            <person name="Aramaki H."/>
            <person name="Makino K."/>
            <person name="Suzuki M."/>
        </authorList>
    </citation>
    <scope>NUCLEOTIDE SEQUENCE [LARGE SCALE GENOMIC DNA]</scope>
    <source>
        <strain evidence="2">ATCC 51530 / DSM 4299 / JCM 9571 / NBRC 15438 / GSS1</strain>
    </source>
</reference>
<accession>Q978R6</accession>
<evidence type="ECO:0000313" key="1">
    <source>
        <dbReference type="EMBL" id="BAB60491.1"/>
    </source>
</evidence>
<dbReference type="EMBL" id="BA000011">
    <property type="protein sequence ID" value="BAB60491.1"/>
    <property type="molecule type" value="Genomic_DNA"/>
</dbReference>
<dbReference type="AlphaFoldDB" id="Q978R6"/>
<evidence type="ECO:0000313" key="2">
    <source>
        <dbReference type="Proteomes" id="UP000001017"/>
    </source>
</evidence>